<evidence type="ECO:0000256" key="6">
    <source>
        <dbReference type="SAM" id="MobiDB-lite"/>
    </source>
</evidence>
<evidence type="ECO:0000256" key="4">
    <source>
        <dbReference type="ARBA" id="ARBA00023136"/>
    </source>
</evidence>
<protein>
    <recommendedName>
        <fullName evidence="8">Rhodopsin domain-containing protein</fullName>
    </recommendedName>
</protein>
<name>A0A6G1KZ73_9PEZI</name>
<dbReference type="InterPro" id="IPR049326">
    <property type="entry name" value="Rhodopsin_dom_fungi"/>
</dbReference>
<evidence type="ECO:0000313" key="9">
    <source>
        <dbReference type="EMBL" id="KAF2765926.1"/>
    </source>
</evidence>
<dbReference type="Pfam" id="PF20684">
    <property type="entry name" value="Fung_rhodopsin"/>
    <property type="match status" value="1"/>
</dbReference>
<reference evidence="9" key="1">
    <citation type="journal article" date="2020" name="Stud. Mycol.">
        <title>101 Dothideomycetes genomes: a test case for predicting lifestyles and emergence of pathogens.</title>
        <authorList>
            <person name="Haridas S."/>
            <person name="Albert R."/>
            <person name="Binder M."/>
            <person name="Bloem J."/>
            <person name="Labutti K."/>
            <person name="Salamov A."/>
            <person name="Andreopoulos B."/>
            <person name="Baker S."/>
            <person name="Barry K."/>
            <person name="Bills G."/>
            <person name="Bluhm B."/>
            <person name="Cannon C."/>
            <person name="Castanera R."/>
            <person name="Culley D."/>
            <person name="Daum C."/>
            <person name="Ezra D."/>
            <person name="Gonzalez J."/>
            <person name="Henrissat B."/>
            <person name="Kuo A."/>
            <person name="Liang C."/>
            <person name="Lipzen A."/>
            <person name="Lutzoni F."/>
            <person name="Magnuson J."/>
            <person name="Mondo S."/>
            <person name="Nolan M."/>
            <person name="Ohm R."/>
            <person name="Pangilinan J."/>
            <person name="Park H.-J."/>
            <person name="Ramirez L."/>
            <person name="Alfaro M."/>
            <person name="Sun H."/>
            <person name="Tritt A."/>
            <person name="Yoshinaga Y."/>
            <person name="Zwiers L.-H."/>
            <person name="Turgeon B."/>
            <person name="Goodwin S."/>
            <person name="Spatafora J."/>
            <person name="Crous P."/>
            <person name="Grigoriev I."/>
        </authorList>
    </citation>
    <scope>NUCLEOTIDE SEQUENCE</scope>
    <source>
        <strain evidence="9">CBS 116005</strain>
    </source>
</reference>
<dbReference type="InterPro" id="IPR052337">
    <property type="entry name" value="SAT4-like"/>
</dbReference>
<feature type="region of interest" description="Disordered" evidence="6">
    <location>
        <begin position="270"/>
        <end position="310"/>
    </location>
</feature>
<evidence type="ECO:0000256" key="1">
    <source>
        <dbReference type="ARBA" id="ARBA00004141"/>
    </source>
</evidence>
<dbReference type="AlphaFoldDB" id="A0A6G1KZ73"/>
<feature type="transmembrane region" description="Helical" evidence="7">
    <location>
        <begin position="38"/>
        <end position="59"/>
    </location>
</feature>
<keyword evidence="4 7" id="KW-0472">Membrane</keyword>
<evidence type="ECO:0000256" key="7">
    <source>
        <dbReference type="SAM" id="Phobius"/>
    </source>
</evidence>
<accession>A0A6G1KZ73</accession>
<dbReference type="Proteomes" id="UP000799436">
    <property type="component" value="Unassembled WGS sequence"/>
</dbReference>
<feature type="transmembrane region" description="Helical" evidence="7">
    <location>
        <begin position="207"/>
        <end position="227"/>
    </location>
</feature>
<feature type="transmembrane region" description="Helical" evidence="7">
    <location>
        <begin position="125"/>
        <end position="144"/>
    </location>
</feature>
<dbReference type="OrthoDB" id="2988756at2759"/>
<keyword evidence="3 7" id="KW-1133">Transmembrane helix</keyword>
<dbReference type="EMBL" id="ML995881">
    <property type="protein sequence ID" value="KAF2765926.1"/>
    <property type="molecule type" value="Genomic_DNA"/>
</dbReference>
<feature type="compositionally biased region" description="Polar residues" evidence="6">
    <location>
        <begin position="330"/>
        <end position="343"/>
    </location>
</feature>
<gene>
    <name evidence="9" type="ORF">EJ03DRAFT_195191</name>
</gene>
<comment type="subcellular location">
    <subcellularLocation>
        <location evidence="1">Membrane</location>
        <topology evidence="1">Multi-pass membrane protein</topology>
    </subcellularLocation>
</comment>
<dbReference type="PANTHER" id="PTHR33048">
    <property type="entry name" value="PTH11-LIKE INTEGRAL MEMBRANE PROTEIN (AFU_ORTHOLOGUE AFUA_5G11245)"/>
    <property type="match status" value="1"/>
</dbReference>
<feature type="domain" description="Rhodopsin" evidence="8">
    <location>
        <begin position="22"/>
        <end position="262"/>
    </location>
</feature>
<evidence type="ECO:0000256" key="3">
    <source>
        <dbReference type="ARBA" id="ARBA00022989"/>
    </source>
</evidence>
<evidence type="ECO:0000256" key="5">
    <source>
        <dbReference type="ARBA" id="ARBA00038359"/>
    </source>
</evidence>
<dbReference type="GO" id="GO:0016020">
    <property type="term" value="C:membrane"/>
    <property type="evidence" value="ECO:0007669"/>
    <property type="project" value="UniProtKB-SubCell"/>
</dbReference>
<proteinExistence type="inferred from homology"/>
<sequence>MVDSTLIILWIFSWLAVTVMLARLVWRYQQMRSWNAGDYLTLSALVCVFVRLGMIHIVLTYGTNNMTAAYRATHHFTSQDISKRVIGSKLAVANRFFYNTYLWLQKLVLLDLYRRLYLNLRWERGIYQIFLVFFAVTYFGTQISNISECRPTRLYWQVIPDPGSCVQAKVQLLVLGILNIVTDAMLLALPWPLIINVKLSWQRKAQMWCLFLFGFFIIAITCIRLPINDNHISSQVNRTTWASTELLTSALVVNAPTLYSLWNKRHMHRGHQRVASNSNSDDAQGPPRVAFRESYFGPGPDQSRRDPWKWGAIKQTRSVQVVEHVAADNEPSSGSDVSKTSSEALRHDRG</sequence>
<dbReference type="PANTHER" id="PTHR33048:SF166">
    <property type="entry name" value="PTH11-LIKE INTEGRAL MEMBRANE PROTEIN"/>
    <property type="match status" value="1"/>
</dbReference>
<feature type="transmembrane region" description="Helical" evidence="7">
    <location>
        <begin position="172"/>
        <end position="195"/>
    </location>
</feature>
<organism evidence="9 10">
    <name type="scientific">Teratosphaeria nubilosa</name>
    <dbReference type="NCBI Taxonomy" id="161662"/>
    <lineage>
        <taxon>Eukaryota</taxon>
        <taxon>Fungi</taxon>
        <taxon>Dikarya</taxon>
        <taxon>Ascomycota</taxon>
        <taxon>Pezizomycotina</taxon>
        <taxon>Dothideomycetes</taxon>
        <taxon>Dothideomycetidae</taxon>
        <taxon>Mycosphaerellales</taxon>
        <taxon>Teratosphaeriaceae</taxon>
        <taxon>Teratosphaeria</taxon>
    </lineage>
</organism>
<comment type="similarity">
    <text evidence="5">Belongs to the SAT4 family.</text>
</comment>
<keyword evidence="2 7" id="KW-0812">Transmembrane</keyword>
<feature type="region of interest" description="Disordered" evidence="6">
    <location>
        <begin position="322"/>
        <end position="350"/>
    </location>
</feature>
<evidence type="ECO:0000259" key="8">
    <source>
        <dbReference type="Pfam" id="PF20684"/>
    </source>
</evidence>
<feature type="transmembrane region" description="Helical" evidence="7">
    <location>
        <begin position="6"/>
        <end position="26"/>
    </location>
</feature>
<evidence type="ECO:0000313" key="10">
    <source>
        <dbReference type="Proteomes" id="UP000799436"/>
    </source>
</evidence>
<evidence type="ECO:0000256" key="2">
    <source>
        <dbReference type="ARBA" id="ARBA00022692"/>
    </source>
</evidence>
<keyword evidence="10" id="KW-1185">Reference proteome</keyword>